<comment type="similarity">
    <text evidence="2 14">Belongs to the ATPase C chain family.</text>
</comment>
<evidence type="ECO:0000256" key="12">
    <source>
        <dbReference type="ARBA" id="ARBA00023310"/>
    </source>
</evidence>
<protein>
    <recommendedName>
        <fullName evidence="14">ATP synthase subunit c</fullName>
    </recommendedName>
    <alternativeName>
        <fullName evidence="14">ATP synthase F(0) sector subunit c</fullName>
    </alternativeName>
    <alternativeName>
        <fullName evidence="14">F-type ATPase subunit c</fullName>
        <shortName evidence="14">F-ATPase subunit c</shortName>
    </alternativeName>
    <alternativeName>
        <fullName evidence="14">Lipid-binding protein</fullName>
    </alternativeName>
</protein>
<accession>A0A0Q0YB14</accession>
<feature type="transmembrane region" description="Helical" evidence="14">
    <location>
        <begin position="6"/>
        <end position="30"/>
    </location>
</feature>
<evidence type="ECO:0000256" key="7">
    <source>
        <dbReference type="ARBA" id="ARBA00022781"/>
    </source>
</evidence>
<keyword evidence="10 14" id="KW-0446">Lipid-binding</keyword>
<dbReference type="GO" id="GO:0005886">
    <property type="term" value="C:plasma membrane"/>
    <property type="evidence" value="ECO:0007669"/>
    <property type="project" value="UniProtKB-SubCell"/>
</dbReference>
<dbReference type="InterPro" id="IPR035921">
    <property type="entry name" value="F/V-ATP_Csub_sf"/>
</dbReference>
<keyword evidence="11 14" id="KW-0472">Membrane</keyword>
<dbReference type="NCBIfam" id="TIGR01260">
    <property type="entry name" value="ATP_synt_c"/>
    <property type="match status" value="1"/>
</dbReference>
<keyword evidence="7 14" id="KW-0375">Hydrogen ion transport</keyword>
<evidence type="ECO:0000256" key="8">
    <source>
        <dbReference type="ARBA" id="ARBA00022989"/>
    </source>
</evidence>
<keyword evidence="9 14" id="KW-0406">Ion transport</keyword>
<dbReference type="InterPro" id="IPR038662">
    <property type="entry name" value="ATP_synth_F0_csu_sf"/>
</dbReference>
<dbReference type="EMBL" id="CP042387">
    <property type="protein sequence ID" value="QEA43856.1"/>
    <property type="molecule type" value="Genomic_DNA"/>
</dbReference>
<keyword evidence="12 14" id="KW-0066">ATP synthesis</keyword>
<dbReference type="Proteomes" id="UP000321298">
    <property type="component" value="Chromosome"/>
</dbReference>
<dbReference type="InterPro" id="IPR020537">
    <property type="entry name" value="ATP_synth_F0_csu_DDCD_BS"/>
</dbReference>
<dbReference type="InterPro" id="IPR002379">
    <property type="entry name" value="ATPase_proteolipid_c-like_dom"/>
</dbReference>
<evidence type="ECO:0000256" key="1">
    <source>
        <dbReference type="ARBA" id="ARBA00004651"/>
    </source>
</evidence>
<comment type="function">
    <text evidence="14">Key component of the F(0) channel; it plays a direct role in translocation across the membrane. A homomeric c-ring of between 10-14 subunits forms the central stalk rotor element with the F(1) delta and epsilon subunits.</text>
</comment>
<dbReference type="PROSITE" id="PS00605">
    <property type="entry name" value="ATPASE_C"/>
    <property type="match status" value="1"/>
</dbReference>
<dbReference type="CDD" id="cd18185">
    <property type="entry name" value="ATP-synt_Fo_c_ATPE"/>
    <property type="match status" value="1"/>
</dbReference>
<dbReference type="GO" id="GO:0033177">
    <property type="term" value="C:proton-transporting two-sector ATPase complex, proton-transporting domain"/>
    <property type="evidence" value="ECO:0007669"/>
    <property type="project" value="InterPro"/>
</dbReference>
<dbReference type="AlphaFoldDB" id="A0A0Q0YB14"/>
<dbReference type="SUPFAM" id="SSF81333">
    <property type="entry name" value="F1F0 ATP synthase subunit C"/>
    <property type="match status" value="1"/>
</dbReference>
<dbReference type="PRINTS" id="PR00124">
    <property type="entry name" value="ATPASEC"/>
</dbReference>
<dbReference type="FunFam" id="1.20.20.10:FF:000002">
    <property type="entry name" value="ATP synthase subunit c"/>
    <property type="match status" value="1"/>
</dbReference>
<evidence type="ECO:0000256" key="11">
    <source>
        <dbReference type="ARBA" id="ARBA00023136"/>
    </source>
</evidence>
<keyword evidence="6 14" id="KW-0812">Transmembrane</keyword>
<dbReference type="InterPro" id="IPR000454">
    <property type="entry name" value="ATP_synth_F0_csu"/>
</dbReference>
<reference evidence="15 16" key="1">
    <citation type="submission" date="2019-06" db="EMBL/GenBank/DDBJ databases">
        <title>Genome analyses of bacteria isolated from kimchi.</title>
        <authorList>
            <person name="Lee S."/>
            <person name="Ahn S."/>
            <person name="Roh S."/>
        </authorList>
    </citation>
    <scope>NUCLEOTIDE SEQUENCE [LARGE SCALE GENOMIC DNA]</scope>
    <source>
        <strain evidence="15 16">CBA3625</strain>
    </source>
</reference>
<dbReference type="NCBIfam" id="NF005363">
    <property type="entry name" value="PRK06876.1"/>
    <property type="match status" value="1"/>
</dbReference>
<feature type="site" description="Reversibly protonated during proton transport" evidence="14">
    <location>
        <position position="59"/>
    </location>
</feature>
<dbReference type="GO" id="GO:0046933">
    <property type="term" value="F:proton-transporting ATP synthase activity, rotational mechanism"/>
    <property type="evidence" value="ECO:0007669"/>
    <property type="project" value="UniProtKB-UniRule"/>
</dbReference>
<organism evidence="15 16">
    <name type="scientific">Leuconostoc lactis</name>
    <dbReference type="NCBI Taxonomy" id="1246"/>
    <lineage>
        <taxon>Bacteria</taxon>
        <taxon>Bacillati</taxon>
        <taxon>Bacillota</taxon>
        <taxon>Bacilli</taxon>
        <taxon>Lactobacillales</taxon>
        <taxon>Lactobacillaceae</taxon>
        <taxon>Leuconostoc</taxon>
    </lineage>
</organism>
<evidence type="ECO:0000256" key="13">
    <source>
        <dbReference type="ARBA" id="ARBA00025198"/>
    </source>
</evidence>
<gene>
    <name evidence="14 15" type="primary">atpE</name>
    <name evidence="15" type="ORF">FGL83_03815</name>
</gene>
<keyword evidence="4 14" id="KW-1003">Cell membrane</keyword>
<evidence type="ECO:0000313" key="15">
    <source>
        <dbReference type="EMBL" id="QEA43856.1"/>
    </source>
</evidence>
<keyword evidence="5 14" id="KW-0138">CF(0)</keyword>
<evidence type="ECO:0000256" key="9">
    <source>
        <dbReference type="ARBA" id="ARBA00023065"/>
    </source>
</evidence>
<keyword evidence="16" id="KW-1185">Reference proteome</keyword>
<dbReference type="Pfam" id="PF00137">
    <property type="entry name" value="ATP-synt_C"/>
    <property type="match status" value="1"/>
</dbReference>
<dbReference type="GO" id="GO:0045259">
    <property type="term" value="C:proton-transporting ATP synthase complex"/>
    <property type="evidence" value="ECO:0007669"/>
    <property type="project" value="UniProtKB-KW"/>
</dbReference>
<evidence type="ECO:0000256" key="6">
    <source>
        <dbReference type="ARBA" id="ARBA00022692"/>
    </source>
</evidence>
<feature type="transmembrane region" description="Helical" evidence="14">
    <location>
        <begin position="51"/>
        <end position="73"/>
    </location>
</feature>
<dbReference type="Gene3D" id="1.20.20.10">
    <property type="entry name" value="F1F0 ATP synthase subunit C"/>
    <property type="match status" value="1"/>
</dbReference>
<comment type="function">
    <text evidence="13 14">F(1)F(0) ATP synthase produces ATP from ADP in the presence of a proton or sodium gradient. F-type ATPases consist of two structural domains, F(1) containing the extramembraneous catalytic core and F(0) containing the membrane proton channel, linked together by a central stalk and a peripheral stalk. During catalysis, ATP synthesis in the catalytic domain of F(1) is coupled via a rotary mechanism of the central stalk subunits to proton translocation.</text>
</comment>
<dbReference type="HAMAP" id="MF_01396">
    <property type="entry name" value="ATP_synth_c_bact"/>
    <property type="match status" value="1"/>
</dbReference>
<evidence type="ECO:0000256" key="5">
    <source>
        <dbReference type="ARBA" id="ARBA00022547"/>
    </source>
</evidence>
<sequence length="75" mass="7744">MDLHNLGVIAAGIAAAGAAIGGGIGNGVLISQFLAGMSRQPELESRLLSRMFLGVALVEVMPILSIVFAFMLMSK</sequence>
<dbReference type="OrthoDB" id="2357540at2"/>
<evidence type="ECO:0000256" key="10">
    <source>
        <dbReference type="ARBA" id="ARBA00023121"/>
    </source>
</evidence>
<evidence type="ECO:0000256" key="14">
    <source>
        <dbReference type="HAMAP-Rule" id="MF_01396"/>
    </source>
</evidence>
<evidence type="ECO:0000256" key="2">
    <source>
        <dbReference type="ARBA" id="ARBA00006704"/>
    </source>
</evidence>
<dbReference type="GO" id="GO:0008289">
    <property type="term" value="F:lipid binding"/>
    <property type="evidence" value="ECO:0007669"/>
    <property type="project" value="UniProtKB-KW"/>
</dbReference>
<evidence type="ECO:0000256" key="3">
    <source>
        <dbReference type="ARBA" id="ARBA00022448"/>
    </source>
</evidence>
<evidence type="ECO:0000256" key="4">
    <source>
        <dbReference type="ARBA" id="ARBA00022475"/>
    </source>
</evidence>
<name>A0A0Q0YB14_LEULA</name>
<proteinExistence type="inferred from homology"/>
<comment type="subcellular location">
    <subcellularLocation>
        <location evidence="1 14">Cell membrane</location>
        <topology evidence="1 14">Multi-pass membrane protein</topology>
    </subcellularLocation>
</comment>
<dbReference type="GeneID" id="66531308"/>
<dbReference type="KEGG" id="llf:BCR17_04455"/>
<keyword evidence="8 14" id="KW-1133">Transmembrane helix</keyword>
<dbReference type="InterPro" id="IPR005953">
    <property type="entry name" value="ATP_synth_csu_bac/chlpt"/>
</dbReference>
<evidence type="ECO:0000313" key="16">
    <source>
        <dbReference type="Proteomes" id="UP000321298"/>
    </source>
</evidence>
<dbReference type="eggNOG" id="COG0636">
    <property type="taxonomic scope" value="Bacteria"/>
</dbReference>
<keyword evidence="3 14" id="KW-0813">Transport</keyword>
<dbReference type="RefSeq" id="WP_010001510.1">
    <property type="nucleotide sequence ID" value="NZ_BJMJ01000022.1"/>
</dbReference>